<dbReference type="RefSeq" id="WP_012891686.1">
    <property type="nucleotide sequence ID" value="NC_013595.1"/>
</dbReference>
<dbReference type="Gene3D" id="3.10.450.50">
    <property type="match status" value="1"/>
</dbReference>
<reference evidence="2 3" key="1">
    <citation type="journal article" date="2010" name="Stand. Genomic Sci.">
        <title>Complete genome sequence of Streptosporangium roseum type strain (NI 9100).</title>
        <authorList>
            <person name="Nolan M."/>
            <person name="Sikorski J."/>
            <person name="Jando M."/>
            <person name="Lucas S."/>
            <person name="Lapidus A."/>
            <person name="Glavina Del Rio T."/>
            <person name="Chen F."/>
            <person name="Tice H."/>
            <person name="Pitluck S."/>
            <person name="Cheng J.F."/>
            <person name="Chertkov O."/>
            <person name="Sims D."/>
            <person name="Meincke L."/>
            <person name="Brettin T."/>
            <person name="Han C."/>
            <person name="Detter J.C."/>
            <person name="Bruce D."/>
            <person name="Goodwin L."/>
            <person name="Land M."/>
            <person name="Hauser L."/>
            <person name="Chang Y.J."/>
            <person name="Jeffries C.D."/>
            <person name="Ivanova N."/>
            <person name="Mavromatis K."/>
            <person name="Mikhailova N."/>
            <person name="Chen A."/>
            <person name="Palaniappan K."/>
            <person name="Chain P."/>
            <person name="Rohde M."/>
            <person name="Goker M."/>
            <person name="Bristow J."/>
            <person name="Eisen J.A."/>
            <person name="Markowitz V."/>
            <person name="Hugenholtz P."/>
            <person name="Kyrpides N.C."/>
            <person name="Klenk H.P."/>
        </authorList>
    </citation>
    <scope>NUCLEOTIDE SEQUENCE [LARGE SCALE GENOMIC DNA]</scope>
    <source>
        <strain evidence="3">ATCC 12428 / DSM 43021 / JCM 3005 / NI 9100</strain>
    </source>
</reference>
<organism evidence="2 3">
    <name type="scientific">Streptosporangium roseum (strain ATCC 12428 / DSM 43021 / JCM 3005 / KCTC 9067 / NCIMB 10171 / NRRL 2505 / NI 9100)</name>
    <dbReference type="NCBI Taxonomy" id="479432"/>
    <lineage>
        <taxon>Bacteria</taxon>
        <taxon>Bacillati</taxon>
        <taxon>Actinomycetota</taxon>
        <taxon>Actinomycetes</taxon>
        <taxon>Streptosporangiales</taxon>
        <taxon>Streptosporangiaceae</taxon>
        <taxon>Streptosporangium</taxon>
    </lineage>
</organism>
<proteinExistence type="predicted"/>
<dbReference type="OrthoDB" id="3681559at2"/>
<evidence type="ECO:0000313" key="3">
    <source>
        <dbReference type="Proteomes" id="UP000002029"/>
    </source>
</evidence>
<dbReference type="SUPFAM" id="SSF54427">
    <property type="entry name" value="NTF2-like"/>
    <property type="match status" value="1"/>
</dbReference>
<gene>
    <name evidence="2" type="ordered locus">Sros_5173</name>
</gene>
<dbReference type="InterPro" id="IPR037401">
    <property type="entry name" value="SnoaL-like"/>
</dbReference>
<dbReference type="Proteomes" id="UP000002029">
    <property type="component" value="Chromosome"/>
</dbReference>
<protein>
    <recommendedName>
        <fullName evidence="1">SnoaL-like domain-containing protein</fullName>
    </recommendedName>
</protein>
<dbReference type="KEGG" id="sro:Sros_5173"/>
<dbReference type="AlphaFoldDB" id="D2BAC4"/>
<keyword evidence="3" id="KW-1185">Reference proteome</keyword>
<dbReference type="eggNOG" id="COG3631">
    <property type="taxonomic scope" value="Bacteria"/>
</dbReference>
<dbReference type="EMBL" id="CP001814">
    <property type="protein sequence ID" value="ACZ87949.1"/>
    <property type="molecule type" value="Genomic_DNA"/>
</dbReference>
<dbReference type="Pfam" id="PF12680">
    <property type="entry name" value="SnoaL_2"/>
    <property type="match status" value="1"/>
</dbReference>
<feature type="domain" description="SnoaL-like" evidence="1">
    <location>
        <begin position="21"/>
        <end position="124"/>
    </location>
</feature>
<dbReference type="STRING" id="479432.Sros_5173"/>
<evidence type="ECO:0000259" key="1">
    <source>
        <dbReference type="Pfam" id="PF12680"/>
    </source>
</evidence>
<dbReference type="HOGENOM" id="CLU_124277_1_2_11"/>
<accession>D2BAC4</accession>
<sequence length="156" mass="16828">MTAPTASPREVLARLHRGMSATTDADHLDDELWAEDVVVETPFAPPGRPRRFVGREQFLTFARAGRAALPVRLEVGKVVVHETTDPDMIITEYELSGTDPATGQRASAPFIGVLKVRDGQIAHWREYQDMLALAAATGQLPDLLAGLQSAAAAEAV</sequence>
<evidence type="ECO:0000313" key="2">
    <source>
        <dbReference type="EMBL" id="ACZ87949.1"/>
    </source>
</evidence>
<name>D2BAC4_STRRD</name>
<dbReference type="InterPro" id="IPR032710">
    <property type="entry name" value="NTF2-like_dom_sf"/>
</dbReference>